<dbReference type="AlphaFoldDB" id="A0A926ZJ57"/>
<dbReference type="InterPro" id="IPR003835">
    <property type="entry name" value="Glyco_trans_19"/>
</dbReference>
<protein>
    <submittedName>
        <fullName evidence="1">Lipid-A-disaccharide synthase</fullName>
    </submittedName>
</protein>
<proteinExistence type="predicted"/>
<dbReference type="GO" id="GO:0005543">
    <property type="term" value="F:phospholipid binding"/>
    <property type="evidence" value="ECO:0007669"/>
    <property type="project" value="TreeGrafter"/>
</dbReference>
<evidence type="ECO:0000313" key="1">
    <source>
        <dbReference type="EMBL" id="MBD2184012.1"/>
    </source>
</evidence>
<dbReference type="PANTHER" id="PTHR30372">
    <property type="entry name" value="LIPID-A-DISACCHARIDE SYNTHASE"/>
    <property type="match status" value="1"/>
</dbReference>
<evidence type="ECO:0000313" key="2">
    <source>
        <dbReference type="Proteomes" id="UP000641646"/>
    </source>
</evidence>
<organism evidence="1 2">
    <name type="scientific">Aerosakkonema funiforme FACHB-1375</name>
    <dbReference type="NCBI Taxonomy" id="2949571"/>
    <lineage>
        <taxon>Bacteria</taxon>
        <taxon>Bacillati</taxon>
        <taxon>Cyanobacteriota</taxon>
        <taxon>Cyanophyceae</taxon>
        <taxon>Oscillatoriophycideae</taxon>
        <taxon>Aerosakkonematales</taxon>
        <taxon>Aerosakkonemataceae</taxon>
        <taxon>Aerosakkonema</taxon>
    </lineage>
</organism>
<dbReference type="Proteomes" id="UP000641646">
    <property type="component" value="Unassembled WGS sequence"/>
</dbReference>
<accession>A0A926ZJ57</accession>
<dbReference type="PANTHER" id="PTHR30372:SF6">
    <property type="entry name" value="LIPID-A-DISACCHARIDE SYNTHASE"/>
    <property type="match status" value="1"/>
</dbReference>
<dbReference type="GO" id="GO:0009245">
    <property type="term" value="P:lipid A biosynthetic process"/>
    <property type="evidence" value="ECO:0007669"/>
    <property type="project" value="InterPro"/>
</dbReference>
<reference evidence="1" key="1">
    <citation type="journal article" date="2015" name="ISME J.">
        <title>Draft Genome Sequence of Streptomyces incarnatus NRRL8089, which Produces the Nucleoside Antibiotic Sinefungin.</title>
        <authorList>
            <person name="Oshima K."/>
            <person name="Hattori M."/>
            <person name="Shimizu H."/>
            <person name="Fukuda K."/>
            <person name="Nemoto M."/>
            <person name="Inagaki K."/>
            <person name="Tamura T."/>
        </authorList>
    </citation>
    <scope>NUCLEOTIDE SEQUENCE</scope>
    <source>
        <strain evidence="1">FACHB-1375</strain>
    </source>
</reference>
<keyword evidence="2" id="KW-1185">Reference proteome</keyword>
<dbReference type="GO" id="GO:0008915">
    <property type="term" value="F:lipid-A-disaccharide synthase activity"/>
    <property type="evidence" value="ECO:0007669"/>
    <property type="project" value="InterPro"/>
</dbReference>
<comment type="caution">
    <text evidence="1">The sequence shown here is derived from an EMBL/GenBank/DDBJ whole genome shotgun (WGS) entry which is preliminary data.</text>
</comment>
<gene>
    <name evidence="1" type="ORF">H6G03_23580</name>
</gene>
<dbReference type="GO" id="GO:0016020">
    <property type="term" value="C:membrane"/>
    <property type="evidence" value="ECO:0007669"/>
    <property type="project" value="GOC"/>
</dbReference>
<reference evidence="1" key="2">
    <citation type="submission" date="2020-08" db="EMBL/GenBank/DDBJ databases">
        <authorList>
            <person name="Chen M."/>
            <person name="Teng W."/>
            <person name="Zhao L."/>
            <person name="Hu C."/>
            <person name="Zhou Y."/>
            <person name="Han B."/>
            <person name="Song L."/>
            <person name="Shu W."/>
        </authorList>
    </citation>
    <scope>NUCLEOTIDE SEQUENCE</scope>
    <source>
        <strain evidence="1">FACHB-1375</strain>
    </source>
</reference>
<sequence length="420" mass="46951">MNADILILSNGPGELATWVRPVVQQLRQQLGYDRSQVRISVVLSPCPNASGKEVEIARSYPEVDRVQGAEHFFPFLLWGKTAQDWDWRDRGAVLFLGGDQFFTVLIGKRLNYRTIVYAEWSARWHGSIDRFGLMKSEILAKVSPKYHRKFTVVGDLMAEVQVERLTEKDAQSHLELIGLLPGSKPAKLFQGVPFVLASAEHIHAARPQTRFAIFLAPTLDIQTLARFGDPQHNHLIQRLGWGSGELVIPPHPELPFIKTPSGLQVQLYTESPAYKLLSQCRLCLTTVGANTAELGALAVPMIVLLPTQQLDAMRSWDGLPGLLANLPGFGAIFAKIINWSILQQKRLFAWPNIWAKAEIVPELVGKLQPQYVADLVLDYLNNPVKLEEMRDRLRKVRGEAGAAQKLAQIVSEELASSHIN</sequence>
<name>A0A926ZJ57_9CYAN</name>
<dbReference type="EMBL" id="JACJPW010000070">
    <property type="protein sequence ID" value="MBD2184012.1"/>
    <property type="molecule type" value="Genomic_DNA"/>
</dbReference>